<reference evidence="1 2" key="1">
    <citation type="submission" date="2019-08" db="EMBL/GenBank/DDBJ databases">
        <authorList>
            <person name="Peeters C."/>
        </authorList>
    </citation>
    <scope>NUCLEOTIDE SEQUENCE [LARGE SCALE GENOMIC DNA]</scope>
    <source>
        <strain evidence="1 2">LMG 31108</strain>
    </source>
</reference>
<keyword evidence="2" id="KW-1185">Reference proteome</keyword>
<name>A0A5E4XYK5_9BURK</name>
<gene>
    <name evidence="1" type="ORF">PAN31108_04178</name>
</gene>
<evidence type="ECO:0000313" key="2">
    <source>
        <dbReference type="Proteomes" id="UP000406256"/>
    </source>
</evidence>
<dbReference type="AlphaFoldDB" id="A0A5E4XYK5"/>
<protein>
    <submittedName>
        <fullName evidence="1">Uncharacterized protein</fullName>
    </submittedName>
</protein>
<proteinExistence type="predicted"/>
<evidence type="ECO:0000313" key="1">
    <source>
        <dbReference type="EMBL" id="VVE41456.1"/>
    </source>
</evidence>
<organism evidence="1 2">
    <name type="scientific">Pandoraea anhela</name>
    <dbReference type="NCBI Taxonomy" id="2508295"/>
    <lineage>
        <taxon>Bacteria</taxon>
        <taxon>Pseudomonadati</taxon>
        <taxon>Pseudomonadota</taxon>
        <taxon>Betaproteobacteria</taxon>
        <taxon>Burkholderiales</taxon>
        <taxon>Burkholderiaceae</taxon>
        <taxon>Pandoraea</taxon>
    </lineage>
</organism>
<dbReference type="Proteomes" id="UP000406256">
    <property type="component" value="Unassembled WGS sequence"/>
</dbReference>
<dbReference type="EMBL" id="CABPSB010000018">
    <property type="protein sequence ID" value="VVE41456.1"/>
    <property type="molecule type" value="Genomic_DNA"/>
</dbReference>
<accession>A0A5E4XYK5</accession>
<sequence length="42" mass="5176">MTSAMRRWRNSDKHMRVLMYGLEAMTYPNRQHEKRSQGDYQD</sequence>